<dbReference type="InterPro" id="IPR038454">
    <property type="entry name" value="DnaA_N_sf"/>
</dbReference>
<dbReference type="Pfam" id="PF11638">
    <property type="entry name" value="DnaA_N"/>
    <property type="match status" value="1"/>
</dbReference>
<name>A0ABR8T3W9_9BACL</name>
<organism evidence="2 3">
    <name type="scientific">Paenibacillus gallinarum</name>
    <dbReference type="NCBI Taxonomy" id="2762232"/>
    <lineage>
        <taxon>Bacteria</taxon>
        <taxon>Bacillati</taxon>
        <taxon>Bacillota</taxon>
        <taxon>Bacilli</taxon>
        <taxon>Bacillales</taxon>
        <taxon>Paenibacillaceae</taxon>
        <taxon>Paenibacillus</taxon>
    </lineage>
</organism>
<sequence length="325" mass="37638">MKKQSNESVTYFRYVSTAEKVPRTRKRDDQNIEDLVTVNKKIYFTASEVAAFSLEGFGKSLVAQSGNKTIIENYILDYWQPILGFQATMVYINYHRMCINNDMPFRSIDNMAEIMGITRQTLSKYLEILESHAFVMRFWAESKKRSGMNDATRVKVRATIPLLSEDLVAQLPDNIRESHNAYILKLSESYDIELAENSPDVSPVTIIENQGFERKPQSAVIGSGIKEHIERKNEEVKLSRTVEETRLWEEACSFIKTKMTLPSFQTWFGEAYLLIREGKIIIVASHDMARDWLDRNYMDLLNYTITHYSGIERPIIIKTADQIIF</sequence>
<accession>A0ABR8T3W9</accession>
<keyword evidence="3" id="KW-1185">Reference proteome</keyword>
<dbReference type="EMBL" id="JACSQL010000011">
    <property type="protein sequence ID" value="MBD7970279.1"/>
    <property type="molecule type" value="Genomic_DNA"/>
</dbReference>
<dbReference type="Gene3D" id="3.30.300.180">
    <property type="match status" value="1"/>
</dbReference>
<reference evidence="2 3" key="1">
    <citation type="submission" date="2020-08" db="EMBL/GenBank/DDBJ databases">
        <title>A Genomic Blueprint of the Chicken Gut Microbiome.</title>
        <authorList>
            <person name="Gilroy R."/>
            <person name="Ravi A."/>
            <person name="Getino M."/>
            <person name="Pursley I."/>
            <person name="Horton D.L."/>
            <person name="Alikhan N.-F."/>
            <person name="Baker D."/>
            <person name="Gharbi K."/>
            <person name="Hall N."/>
            <person name="Watson M."/>
            <person name="Adriaenssens E.M."/>
            <person name="Foster-Nyarko E."/>
            <person name="Jarju S."/>
            <person name="Secka A."/>
            <person name="Antonio M."/>
            <person name="Oren A."/>
            <person name="Chaudhuri R."/>
            <person name="La Ragione R.M."/>
            <person name="Hildebrand F."/>
            <person name="Pallen M.J."/>
        </authorList>
    </citation>
    <scope>NUCLEOTIDE SEQUENCE [LARGE SCALE GENOMIC DNA]</scope>
    <source>
        <strain evidence="2 3">Sa2BVA9</strain>
    </source>
</reference>
<proteinExistence type="predicted"/>
<protein>
    <recommendedName>
        <fullName evidence="1">DnaA N-terminal domain-containing protein</fullName>
    </recommendedName>
</protein>
<comment type="caution">
    <text evidence="2">The sequence shown here is derived from an EMBL/GenBank/DDBJ whole genome shotgun (WGS) entry which is preliminary data.</text>
</comment>
<feature type="domain" description="DnaA N-terminal" evidence="1">
    <location>
        <begin position="246"/>
        <end position="302"/>
    </location>
</feature>
<dbReference type="RefSeq" id="WP_191803208.1">
    <property type="nucleotide sequence ID" value="NZ_JACSQL010000011.1"/>
</dbReference>
<evidence type="ECO:0000313" key="2">
    <source>
        <dbReference type="EMBL" id="MBD7970279.1"/>
    </source>
</evidence>
<evidence type="ECO:0000259" key="1">
    <source>
        <dbReference type="Pfam" id="PF11638"/>
    </source>
</evidence>
<dbReference type="Proteomes" id="UP000608071">
    <property type="component" value="Unassembled WGS sequence"/>
</dbReference>
<dbReference type="InterPro" id="IPR024633">
    <property type="entry name" value="DnaA_N_dom"/>
</dbReference>
<gene>
    <name evidence="2" type="ORF">H9647_19625</name>
</gene>
<evidence type="ECO:0000313" key="3">
    <source>
        <dbReference type="Proteomes" id="UP000608071"/>
    </source>
</evidence>